<sequence>MNEQVRSILAQETTKTSKIRQLYLLGVPRAEIARMVTNGNYGFVVNALRRMREREDGLSIHPVTTMLDYTFNRKFGIEIEAYNCSRERLARELREAGIEVMVEGYNHTTCPYWKLVTDSSISGNDTFELVSPILVGEAGLRELEKVCWMLDLCDVKVNGSCGLHVHIDAAGFNMETWRNLALSYKHLEPVIDRFMPASRRDNYYCRGLGHVSDGMIRSARTVDELKGKIGDRYHKVNLEAYSRHKTVEFRQHSGTTNFTKMRNWVLFLHKLVTFATREQVPAATALQDIPFLDSEQKLYFRFSSVRLNRLRNKLLANYLKSGGNELATVRISAFCVAMLSNNSFICKYSIFFRKYELSAAVL</sequence>
<dbReference type="GO" id="GO:0016874">
    <property type="term" value="F:ligase activity"/>
    <property type="evidence" value="ECO:0007669"/>
    <property type="project" value="UniProtKB-KW"/>
</dbReference>
<keyword evidence="1" id="KW-0436">Ligase</keyword>
<reference evidence="1" key="1">
    <citation type="submission" date="2019-11" db="EMBL/GenBank/DDBJ databases">
        <authorList>
            <person name="Feng L."/>
        </authorList>
    </citation>
    <scope>NUCLEOTIDE SEQUENCE</scope>
    <source>
        <strain evidence="1">BuniformisLFYP32</strain>
    </source>
</reference>
<evidence type="ECO:0000313" key="1">
    <source>
        <dbReference type="EMBL" id="VYS74404.1"/>
    </source>
</evidence>
<protein>
    <submittedName>
        <fullName evidence="1">Amidoligase enzyme</fullName>
    </submittedName>
</protein>
<accession>A0A6N2R0V8</accession>
<dbReference type="InterPro" id="IPR022025">
    <property type="entry name" value="Amidoligase_2"/>
</dbReference>
<proteinExistence type="predicted"/>
<name>A0A6N2R0V8_BACUN</name>
<dbReference type="AlphaFoldDB" id="A0A6N2R0V8"/>
<dbReference type="PANTHER" id="PTHR36847:SF1">
    <property type="entry name" value="AMIDOLIGASE ENZYME"/>
    <property type="match status" value="1"/>
</dbReference>
<dbReference type="EMBL" id="CACRTC010000003">
    <property type="protein sequence ID" value="VYS74404.1"/>
    <property type="molecule type" value="Genomic_DNA"/>
</dbReference>
<gene>
    <name evidence="1" type="ORF">BULFYP32_00417</name>
</gene>
<dbReference type="PANTHER" id="PTHR36847">
    <property type="entry name" value="AMIDOLIGASE ENZYME"/>
    <property type="match status" value="1"/>
</dbReference>
<dbReference type="Pfam" id="PF12224">
    <property type="entry name" value="Amidoligase_2"/>
    <property type="match status" value="1"/>
</dbReference>
<organism evidence="1">
    <name type="scientific">Bacteroides uniformis</name>
    <dbReference type="NCBI Taxonomy" id="820"/>
    <lineage>
        <taxon>Bacteria</taxon>
        <taxon>Pseudomonadati</taxon>
        <taxon>Bacteroidota</taxon>
        <taxon>Bacteroidia</taxon>
        <taxon>Bacteroidales</taxon>
        <taxon>Bacteroidaceae</taxon>
        <taxon>Bacteroides</taxon>
    </lineage>
</organism>